<evidence type="ECO:0000313" key="1">
    <source>
        <dbReference type="EMBL" id="AYG02404.1"/>
    </source>
</evidence>
<gene>
    <name evidence="1" type="ORF">D7I44_01865</name>
</gene>
<protein>
    <submittedName>
        <fullName evidence="1">Uncharacterized protein</fullName>
    </submittedName>
</protein>
<dbReference type="AlphaFoldDB" id="A0A387BJS0"/>
<dbReference type="Proteomes" id="UP000275069">
    <property type="component" value="Chromosome"/>
</dbReference>
<sequence>MSMKEISELVAYIEPQGVRTLRTKKGILLRLPNDETAMVHFTTSDVRAKDNLRTRLHRAGIECPDDRHPLGLPPYITETKPSKGTLERVLAALRTVGEPWRPSPAEIELATGQGYVPVRSALYHLGYRPERRPNKKLATRWIIDPSDPDFVSLFPPQSKQQEEPVMTAVGAVSEAAPPQGGEHHTSTRTTVLERLRTDPERTWTRAELVEGLEPSQANSVDRRLLTMRQEGSVIRVGVGLYRLSDQAPAPEANPRTSEGVHEFILRQIAAHPRTVLTTESALAMLPVGTKQDTVAKALNRLAKRGLLRRVARGKFRPIASAVRDLSVLTPAVDPKTLAEVVAAAPESGPVTVEPDVAAPTTVLTEAASPLVREFIDTHDSWTLDVEVLPSGLSVEQLGALLTATGLAFEIRVWRAA</sequence>
<organism evidence="1 2">
    <name type="scientific">Gryllotalpicola protaetiae</name>
    <dbReference type="NCBI Taxonomy" id="2419771"/>
    <lineage>
        <taxon>Bacteria</taxon>
        <taxon>Bacillati</taxon>
        <taxon>Actinomycetota</taxon>
        <taxon>Actinomycetes</taxon>
        <taxon>Micrococcales</taxon>
        <taxon>Microbacteriaceae</taxon>
        <taxon>Gryllotalpicola</taxon>
    </lineage>
</organism>
<proteinExistence type="predicted"/>
<keyword evidence="2" id="KW-1185">Reference proteome</keyword>
<dbReference type="EMBL" id="CP032624">
    <property type="protein sequence ID" value="AYG02404.1"/>
    <property type="molecule type" value="Genomic_DNA"/>
</dbReference>
<accession>A0A387BJS0</accession>
<name>A0A387BJS0_9MICO</name>
<evidence type="ECO:0000313" key="2">
    <source>
        <dbReference type="Proteomes" id="UP000275069"/>
    </source>
</evidence>
<dbReference type="KEGG" id="gry:D7I44_01865"/>
<reference evidence="1 2" key="1">
    <citation type="submission" date="2018-09" db="EMBL/GenBank/DDBJ databases">
        <title>Genome sequencing of strain 2DFW10M-5.</title>
        <authorList>
            <person name="Heo J."/>
            <person name="Kim S.-J."/>
            <person name="Kwon S.-W."/>
        </authorList>
    </citation>
    <scope>NUCLEOTIDE SEQUENCE [LARGE SCALE GENOMIC DNA]</scope>
    <source>
        <strain evidence="1 2">2DFW10M-5</strain>
    </source>
</reference>